<gene>
    <name evidence="2" type="ORF">GQ607_016366</name>
</gene>
<organism evidence="2 3">
    <name type="scientific">Colletotrichum asianum</name>
    <dbReference type="NCBI Taxonomy" id="702518"/>
    <lineage>
        <taxon>Eukaryota</taxon>
        <taxon>Fungi</taxon>
        <taxon>Dikarya</taxon>
        <taxon>Ascomycota</taxon>
        <taxon>Pezizomycotina</taxon>
        <taxon>Sordariomycetes</taxon>
        <taxon>Hypocreomycetidae</taxon>
        <taxon>Glomerellales</taxon>
        <taxon>Glomerellaceae</taxon>
        <taxon>Colletotrichum</taxon>
        <taxon>Colletotrichum gloeosporioides species complex</taxon>
    </lineage>
</organism>
<dbReference type="AlphaFoldDB" id="A0A8H3VWT9"/>
<feature type="region of interest" description="Disordered" evidence="1">
    <location>
        <begin position="1"/>
        <end position="28"/>
    </location>
</feature>
<evidence type="ECO:0000313" key="3">
    <source>
        <dbReference type="Proteomes" id="UP000434172"/>
    </source>
</evidence>
<proteinExistence type="predicted"/>
<sequence length="94" mass="10228">MLTTNLNRPGRSPPSFNDPIEANAMPPRTRTVRFGRLSPILSHSSATSVSSDDDPPAFLLVERDTELSSIALPQPHLGPDRRTRSSAPDDHITA</sequence>
<reference evidence="2 3" key="1">
    <citation type="submission" date="2019-12" db="EMBL/GenBank/DDBJ databases">
        <title>A genome sequence resource for the geographically widespread anthracnose pathogen Colletotrichum asianum.</title>
        <authorList>
            <person name="Meng Y."/>
        </authorList>
    </citation>
    <scope>NUCLEOTIDE SEQUENCE [LARGE SCALE GENOMIC DNA]</scope>
    <source>
        <strain evidence="2 3">ICMP 18580</strain>
    </source>
</reference>
<name>A0A8H3VWT9_9PEZI</name>
<comment type="caution">
    <text evidence="2">The sequence shown here is derived from an EMBL/GenBank/DDBJ whole genome shotgun (WGS) entry which is preliminary data.</text>
</comment>
<evidence type="ECO:0000256" key="1">
    <source>
        <dbReference type="SAM" id="MobiDB-lite"/>
    </source>
</evidence>
<dbReference type="EMBL" id="WOWK01000160">
    <property type="protein sequence ID" value="KAF0316399.1"/>
    <property type="molecule type" value="Genomic_DNA"/>
</dbReference>
<keyword evidence="3" id="KW-1185">Reference proteome</keyword>
<feature type="compositionally biased region" description="Basic and acidic residues" evidence="1">
    <location>
        <begin position="78"/>
        <end position="94"/>
    </location>
</feature>
<dbReference type="Proteomes" id="UP000434172">
    <property type="component" value="Unassembled WGS sequence"/>
</dbReference>
<dbReference type="OrthoDB" id="10338304at2759"/>
<accession>A0A8H3VWT9</accession>
<evidence type="ECO:0000313" key="2">
    <source>
        <dbReference type="EMBL" id="KAF0316399.1"/>
    </source>
</evidence>
<feature type="region of interest" description="Disordered" evidence="1">
    <location>
        <begin position="69"/>
        <end position="94"/>
    </location>
</feature>
<protein>
    <submittedName>
        <fullName evidence="2">Uncharacterized protein</fullName>
    </submittedName>
</protein>